<evidence type="ECO:0000313" key="3">
    <source>
        <dbReference type="EMBL" id="MEK7953021.1"/>
    </source>
</evidence>
<feature type="chain" id="PRO_5045884803" evidence="2">
    <location>
        <begin position="20"/>
        <end position="130"/>
    </location>
</feature>
<proteinExistence type="predicted"/>
<organism evidence="3 4">
    <name type="scientific">Luteolibacter soli</name>
    <dbReference type="NCBI Taxonomy" id="3135280"/>
    <lineage>
        <taxon>Bacteria</taxon>
        <taxon>Pseudomonadati</taxon>
        <taxon>Verrucomicrobiota</taxon>
        <taxon>Verrucomicrobiia</taxon>
        <taxon>Verrucomicrobiales</taxon>
        <taxon>Verrucomicrobiaceae</taxon>
        <taxon>Luteolibacter</taxon>
    </lineage>
</organism>
<gene>
    <name evidence="3" type="ORF">WKV53_21080</name>
</gene>
<evidence type="ECO:0000256" key="2">
    <source>
        <dbReference type="SAM" id="SignalP"/>
    </source>
</evidence>
<sequence length="130" mass="14331">MLLLLALLMPIPSCAPATAVPASEANTLPWRGNESGAYRQGHKDGSGDKRAGRASAPKTGEGADYLLGYQDGYRYPNDNPWSRQRAYQLGQEYGRRDQLAGQTADPARHANVVPRAVRDEFIQGYRVSRR</sequence>
<feature type="region of interest" description="Disordered" evidence="1">
    <location>
        <begin position="25"/>
        <end position="63"/>
    </location>
</feature>
<dbReference type="RefSeq" id="WP_341406780.1">
    <property type="nucleotide sequence ID" value="NZ_JBBUKT010000009.1"/>
</dbReference>
<reference evidence="3 4" key="1">
    <citation type="submission" date="2024-04" db="EMBL/GenBank/DDBJ databases">
        <title>Luteolibacter sp. isolated from soil.</title>
        <authorList>
            <person name="An J."/>
        </authorList>
    </citation>
    <scope>NUCLEOTIDE SEQUENCE [LARGE SCALE GENOMIC DNA]</scope>
    <source>
        <strain evidence="3 4">Y139</strain>
    </source>
</reference>
<dbReference type="Proteomes" id="UP001371305">
    <property type="component" value="Unassembled WGS sequence"/>
</dbReference>
<comment type="caution">
    <text evidence="3">The sequence shown here is derived from an EMBL/GenBank/DDBJ whole genome shotgun (WGS) entry which is preliminary data.</text>
</comment>
<evidence type="ECO:0000256" key="1">
    <source>
        <dbReference type="SAM" id="MobiDB-lite"/>
    </source>
</evidence>
<evidence type="ECO:0000313" key="4">
    <source>
        <dbReference type="Proteomes" id="UP001371305"/>
    </source>
</evidence>
<dbReference type="EMBL" id="JBBUKT010000009">
    <property type="protein sequence ID" value="MEK7953021.1"/>
    <property type="molecule type" value="Genomic_DNA"/>
</dbReference>
<feature type="signal peptide" evidence="2">
    <location>
        <begin position="1"/>
        <end position="19"/>
    </location>
</feature>
<protein>
    <submittedName>
        <fullName evidence="3">Uncharacterized protein</fullName>
    </submittedName>
</protein>
<keyword evidence="4" id="KW-1185">Reference proteome</keyword>
<accession>A0ABU9AZ52</accession>
<keyword evidence="2" id="KW-0732">Signal</keyword>
<name>A0ABU9AZ52_9BACT</name>
<feature type="compositionally biased region" description="Basic and acidic residues" evidence="1">
    <location>
        <begin position="41"/>
        <end position="51"/>
    </location>
</feature>